<evidence type="ECO:0000256" key="10">
    <source>
        <dbReference type="ARBA" id="ARBA00022917"/>
    </source>
</evidence>
<feature type="short sequence motif" description="'HIGH' region" evidence="13">
    <location>
        <begin position="31"/>
        <end position="41"/>
    </location>
</feature>
<dbReference type="HAMAP" id="MF_00041">
    <property type="entry name" value="Cys_tRNA_synth"/>
    <property type="match status" value="1"/>
</dbReference>
<evidence type="ECO:0000313" key="15">
    <source>
        <dbReference type="EMBL" id="TJW11495.1"/>
    </source>
</evidence>
<feature type="binding site" evidence="13">
    <location>
        <position position="276"/>
    </location>
    <ligand>
        <name>ATP</name>
        <dbReference type="ChEBI" id="CHEBI:30616"/>
    </ligand>
</feature>
<keyword evidence="6 13" id="KW-0479">Metal-binding</keyword>
<dbReference type="RefSeq" id="WP_136845615.1">
    <property type="nucleotide sequence ID" value="NZ_CANSOV010000056.1"/>
</dbReference>
<dbReference type="InterPro" id="IPR015273">
    <property type="entry name" value="Cys-tRNA-synt_Ia_DALR"/>
</dbReference>
<evidence type="ECO:0000256" key="4">
    <source>
        <dbReference type="ARBA" id="ARBA00022490"/>
    </source>
</evidence>
<dbReference type="Pfam" id="PF23493">
    <property type="entry name" value="CysS_C"/>
    <property type="match status" value="1"/>
</dbReference>
<sequence length="502" mass="54608">MTVKLYDTKLRKKVDLVPLHEGKIGMYVCGPTVYNRIHIGNARTFISFDTIRRYLTWRGFEVTFVQNVTDVDDKIINRAKEEGRSAAEVAAEYTEAFIADMHAAGVADPDIRPKATEEIGAMQELIASLIEGGHAYATDEGDVYFAVRSYDGYGQLSGRNVDEMEGGHRELRADGQGLEDRKRDPLDFALWKAAKSGEPAWDSPWGQGRPGWHIECSAMSRKYLGLPFDIHGGGSDLVFPHHENERAQSEAACGCTFANHWMHSGMLQINAEKMSKSLGNFMLLHDVLDETRPAALRMLMTQTHYRSPLDFSVDRLNEADAALTRIENAVKNMDWLAGNAQDGAPDAVDAQALAEAVAQANGAFTEAMDDDFNAPQALGAVFTLVGIVNAAVADKSLSVNDAQAVVAARDVIIELLAVLGIDVETDMAEETNYPVEVVALAADLAGYGGASPEEAVEALLEARALARKEKNWCLADGVRDGLVGLGFVIEDTPQGARVTYEG</sequence>
<evidence type="ECO:0000256" key="6">
    <source>
        <dbReference type="ARBA" id="ARBA00022723"/>
    </source>
</evidence>
<proteinExistence type="inferred from homology"/>
<dbReference type="AlphaFoldDB" id="A0A4T9TB73"/>
<dbReference type="InterPro" id="IPR056411">
    <property type="entry name" value="CysS_C"/>
</dbReference>
<dbReference type="GO" id="GO:0006423">
    <property type="term" value="P:cysteinyl-tRNA aminoacylation"/>
    <property type="evidence" value="ECO:0007669"/>
    <property type="project" value="UniProtKB-UniRule"/>
</dbReference>
<dbReference type="GO" id="GO:0008270">
    <property type="term" value="F:zinc ion binding"/>
    <property type="evidence" value="ECO:0007669"/>
    <property type="project" value="UniProtKB-UniRule"/>
</dbReference>
<comment type="cofactor">
    <cofactor evidence="13">
        <name>Zn(2+)</name>
        <dbReference type="ChEBI" id="CHEBI:29105"/>
    </cofactor>
    <text evidence="13">Binds 1 zinc ion per subunit.</text>
</comment>
<evidence type="ECO:0000256" key="12">
    <source>
        <dbReference type="ARBA" id="ARBA00047398"/>
    </source>
</evidence>
<keyword evidence="7 13" id="KW-0547">Nucleotide-binding</keyword>
<feature type="binding site" evidence="13">
    <location>
        <position position="245"/>
    </location>
    <ligand>
        <name>Zn(2+)</name>
        <dbReference type="ChEBI" id="CHEBI:29105"/>
    </ligand>
</feature>
<evidence type="ECO:0000256" key="11">
    <source>
        <dbReference type="ARBA" id="ARBA00023146"/>
    </source>
</evidence>
<dbReference type="InterPro" id="IPR009080">
    <property type="entry name" value="tRNAsynth_Ia_anticodon-bd"/>
</dbReference>
<reference evidence="15 16" key="1">
    <citation type="submission" date="2019-04" db="EMBL/GenBank/DDBJ databases">
        <title>Microbes associate with the intestines of laboratory mice.</title>
        <authorList>
            <person name="Navarre W."/>
            <person name="Wong E."/>
            <person name="Huang K.C."/>
            <person name="Tropini C."/>
            <person name="Ng K."/>
            <person name="Yu B."/>
        </authorList>
    </citation>
    <scope>NUCLEOTIDE SEQUENCE [LARGE SCALE GENOMIC DNA]</scope>
    <source>
        <strain evidence="15 16">NM48_B13</strain>
    </source>
</reference>
<dbReference type="Pfam" id="PF01406">
    <property type="entry name" value="tRNA-synt_1e"/>
    <property type="match status" value="1"/>
</dbReference>
<dbReference type="Gene3D" id="3.40.50.620">
    <property type="entry name" value="HUPs"/>
    <property type="match status" value="1"/>
</dbReference>
<dbReference type="GO" id="GO:0005829">
    <property type="term" value="C:cytosol"/>
    <property type="evidence" value="ECO:0007669"/>
    <property type="project" value="TreeGrafter"/>
</dbReference>
<organism evidence="15 16">
    <name type="scientific">Parvibacter caecicola</name>
    <dbReference type="NCBI Taxonomy" id="747645"/>
    <lineage>
        <taxon>Bacteria</taxon>
        <taxon>Bacillati</taxon>
        <taxon>Actinomycetota</taxon>
        <taxon>Coriobacteriia</taxon>
        <taxon>Coriobacteriales</taxon>
        <taxon>Coriobacteriaceae</taxon>
        <taxon>Parvibacter</taxon>
    </lineage>
</organism>
<keyword evidence="4 13" id="KW-0963">Cytoplasm</keyword>
<comment type="subunit">
    <text evidence="3 13">Monomer.</text>
</comment>
<dbReference type="InterPro" id="IPR032678">
    <property type="entry name" value="tRNA-synt_1_cat_dom"/>
</dbReference>
<evidence type="ECO:0000256" key="2">
    <source>
        <dbReference type="ARBA" id="ARBA00005594"/>
    </source>
</evidence>
<name>A0A4T9TB73_9ACTN</name>
<dbReference type="Pfam" id="PF09190">
    <property type="entry name" value="DALR_2"/>
    <property type="match status" value="1"/>
</dbReference>
<evidence type="ECO:0000256" key="5">
    <source>
        <dbReference type="ARBA" id="ARBA00022598"/>
    </source>
</evidence>
<dbReference type="NCBIfam" id="TIGR00435">
    <property type="entry name" value="cysS"/>
    <property type="match status" value="1"/>
</dbReference>
<feature type="binding site" evidence="13">
    <location>
        <position position="216"/>
    </location>
    <ligand>
        <name>Zn(2+)</name>
        <dbReference type="ChEBI" id="CHEBI:29105"/>
    </ligand>
</feature>
<dbReference type="EMBL" id="SSTM01000002">
    <property type="protein sequence ID" value="TJW11495.1"/>
    <property type="molecule type" value="Genomic_DNA"/>
</dbReference>
<dbReference type="Gene3D" id="1.20.120.1910">
    <property type="entry name" value="Cysteine-tRNA ligase, C-terminal anti-codon recognition domain"/>
    <property type="match status" value="1"/>
</dbReference>
<comment type="catalytic activity">
    <reaction evidence="12 13">
        <text>tRNA(Cys) + L-cysteine + ATP = L-cysteinyl-tRNA(Cys) + AMP + diphosphate</text>
        <dbReference type="Rhea" id="RHEA:17773"/>
        <dbReference type="Rhea" id="RHEA-COMP:9661"/>
        <dbReference type="Rhea" id="RHEA-COMP:9679"/>
        <dbReference type="ChEBI" id="CHEBI:30616"/>
        <dbReference type="ChEBI" id="CHEBI:33019"/>
        <dbReference type="ChEBI" id="CHEBI:35235"/>
        <dbReference type="ChEBI" id="CHEBI:78442"/>
        <dbReference type="ChEBI" id="CHEBI:78517"/>
        <dbReference type="ChEBI" id="CHEBI:456215"/>
        <dbReference type="EC" id="6.1.1.16"/>
    </reaction>
</comment>
<dbReference type="CDD" id="cd00672">
    <property type="entry name" value="CysRS_core"/>
    <property type="match status" value="1"/>
</dbReference>
<evidence type="ECO:0000313" key="16">
    <source>
        <dbReference type="Proteomes" id="UP000309454"/>
    </source>
</evidence>
<evidence type="ECO:0000256" key="3">
    <source>
        <dbReference type="ARBA" id="ARBA00011245"/>
    </source>
</evidence>
<evidence type="ECO:0000259" key="14">
    <source>
        <dbReference type="SMART" id="SM00840"/>
    </source>
</evidence>
<keyword evidence="8 13" id="KW-0862">Zinc</keyword>
<dbReference type="InterPro" id="IPR015803">
    <property type="entry name" value="Cys-tRNA-ligase"/>
</dbReference>
<evidence type="ECO:0000256" key="1">
    <source>
        <dbReference type="ARBA" id="ARBA00004496"/>
    </source>
</evidence>
<keyword evidence="9 13" id="KW-0067">ATP-binding</keyword>
<dbReference type="PANTHER" id="PTHR10890">
    <property type="entry name" value="CYSTEINYL-TRNA SYNTHETASE"/>
    <property type="match status" value="1"/>
</dbReference>
<keyword evidence="16" id="KW-1185">Reference proteome</keyword>
<dbReference type="InterPro" id="IPR014729">
    <property type="entry name" value="Rossmann-like_a/b/a_fold"/>
</dbReference>
<dbReference type="SUPFAM" id="SSF52374">
    <property type="entry name" value="Nucleotidylyl transferase"/>
    <property type="match status" value="1"/>
</dbReference>
<accession>A0A4T9TB73</accession>
<dbReference type="GO" id="GO:0005524">
    <property type="term" value="F:ATP binding"/>
    <property type="evidence" value="ECO:0007669"/>
    <property type="project" value="UniProtKB-UniRule"/>
</dbReference>
<keyword evidence="5 13" id="KW-0436">Ligase</keyword>
<dbReference type="SMART" id="SM00840">
    <property type="entry name" value="DALR_2"/>
    <property type="match status" value="1"/>
</dbReference>
<gene>
    <name evidence="13" type="primary">cysS</name>
    <name evidence="15" type="ORF">E5982_04660</name>
</gene>
<dbReference type="InterPro" id="IPR024909">
    <property type="entry name" value="Cys-tRNA/MSH_ligase"/>
</dbReference>
<keyword evidence="10 13" id="KW-0648">Protein biosynthesis</keyword>
<dbReference type="OrthoDB" id="9815130at2"/>
<evidence type="ECO:0000256" key="7">
    <source>
        <dbReference type="ARBA" id="ARBA00022741"/>
    </source>
</evidence>
<comment type="caution">
    <text evidence="15">The sequence shown here is derived from an EMBL/GenBank/DDBJ whole genome shotgun (WGS) entry which is preliminary data.</text>
</comment>
<protein>
    <recommendedName>
        <fullName evidence="13">Cysteine--tRNA ligase</fullName>
        <ecNumber evidence="13">6.1.1.16</ecNumber>
    </recommendedName>
    <alternativeName>
        <fullName evidence="13">Cysteinyl-tRNA synthetase</fullName>
        <shortName evidence="13">CysRS</shortName>
    </alternativeName>
</protein>
<dbReference type="FunFam" id="3.40.50.620:FF:000009">
    <property type="entry name" value="Cysteine--tRNA ligase"/>
    <property type="match status" value="1"/>
</dbReference>
<feature type="binding site" evidence="13">
    <location>
        <position position="241"/>
    </location>
    <ligand>
        <name>Zn(2+)</name>
        <dbReference type="ChEBI" id="CHEBI:29105"/>
    </ligand>
</feature>
<feature type="binding site" evidence="13">
    <location>
        <position position="29"/>
    </location>
    <ligand>
        <name>Zn(2+)</name>
        <dbReference type="ChEBI" id="CHEBI:29105"/>
    </ligand>
</feature>
<keyword evidence="11 13" id="KW-0030">Aminoacyl-tRNA synthetase</keyword>
<evidence type="ECO:0000256" key="8">
    <source>
        <dbReference type="ARBA" id="ARBA00022833"/>
    </source>
</evidence>
<evidence type="ECO:0000256" key="9">
    <source>
        <dbReference type="ARBA" id="ARBA00022840"/>
    </source>
</evidence>
<evidence type="ECO:0000256" key="13">
    <source>
        <dbReference type="HAMAP-Rule" id="MF_00041"/>
    </source>
</evidence>
<dbReference type="PANTHER" id="PTHR10890:SF3">
    <property type="entry name" value="CYSTEINE--TRNA LIGASE, CYTOPLASMIC"/>
    <property type="match status" value="1"/>
</dbReference>
<feature type="domain" description="Cysteinyl-tRNA synthetase class Ia DALR" evidence="14">
    <location>
        <begin position="363"/>
        <end position="430"/>
    </location>
</feature>
<comment type="similarity">
    <text evidence="2 13">Belongs to the class-I aminoacyl-tRNA synthetase family.</text>
</comment>
<dbReference type="GO" id="GO:0004817">
    <property type="term" value="F:cysteine-tRNA ligase activity"/>
    <property type="evidence" value="ECO:0007669"/>
    <property type="project" value="UniProtKB-UniRule"/>
</dbReference>
<comment type="subcellular location">
    <subcellularLocation>
        <location evidence="1 13">Cytoplasm</location>
    </subcellularLocation>
</comment>
<feature type="short sequence motif" description="'KMSKS' region" evidence="13">
    <location>
        <begin position="273"/>
        <end position="277"/>
    </location>
</feature>
<dbReference type="Proteomes" id="UP000309454">
    <property type="component" value="Unassembled WGS sequence"/>
</dbReference>
<dbReference type="SUPFAM" id="SSF47323">
    <property type="entry name" value="Anticodon-binding domain of a subclass of class I aminoacyl-tRNA synthetases"/>
    <property type="match status" value="1"/>
</dbReference>
<dbReference type="EC" id="6.1.1.16" evidence="13"/>
<dbReference type="PRINTS" id="PR00983">
    <property type="entry name" value="TRNASYNTHCYS"/>
</dbReference>